<evidence type="ECO:0000313" key="3">
    <source>
        <dbReference type="EMBL" id="GMG20889.1"/>
    </source>
</evidence>
<feature type="region of interest" description="Disordered" evidence="1">
    <location>
        <begin position="1"/>
        <end position="42"/>
    </location>
</feature>
<dbReference type="SUPFAM" id="SSF48371">
    <property type="entry name" value="ARM repeat"/>
    <property type="match status" value="1"/>
</dbReference>
<reference evidence="3" key="1">
    <citation type="submission" date="2023-04" db="EMBL/GenBank/DDBJ databases">
        <title>Ambrosiozyma monospora NBRC 1965.</title>
        <authorList>
            <person name="Ichikawa N."/>
            <person name="Sato H."/>
            <person name="Tonouchi N."/>
        </authorList>
    </citation>
    <scope>NUCLEOTIDE SEQUENCE</scope>
    <source>
        <strain evidence="3">NBRC 1965</strain>
    </source>
</reference>
<accession>A0A9W7DEL8</accession>
<feature type="domain" description="Beta-catenin-like protein 1 N-terminal" evidence="2">
    <location>
        <begin position="65"/>
        <end position="478"/>
    </location>
</feature>
<dbReference type="InterPro" id="IPR011989">
    <property type="entry name" value="ARM-like"/>
</dbReference>
<keyword evidence="4" id="KW-1185">Reference proteome</keyword>
<evidence type="ECO:0000256" key="1">
    <source>
        <dbReference type="SAM" id="MobiDB-lite"/>
    </source>
</evidence>
<protein>
    <submittedName>
        <fullName evidence="3">Unnamed protein product</fullName>
    </submittedName>
</protein>
<dbReference type="InterPro" id="IPR016024">
    <property type="entry name" value="ARM-type_fold"/>
</dbReference>
<name>A0A9W7DEL8_AMBMO</name>
<organism evidence="3 4">
    <name type="scientific">Ambrosiozyma monospora</name>
    <name type="common">Yeast</name>
    <name type="synonym">Endomycopsis monosporus</name>
    <dbReference type="NCBI Taxonomy" id="43982"/>
    <lineage>
        <taxon>Eukaryota</taxon>
        <taxon>Fungi</taxon>
        <taxon>Dikarya</taxon>
        <taxon>Ascomycota</taxon>
        <taxon>Saccharomycotina</taxon>
        <taxon>Pichiomycetes</taxon>
        <taxon>Pichiales</taxon>
        <taxon>Pichiaceae</taxon>
        <taxon>Ambrosiozyma</taxon>
    </lineage>
</organism>
<evidence type="ECO:0000259" key="2">
    <source>
        <dbReference type="Pfam" id="PF08216"/>
    </source>
</evidence>
<sequence length="479" mass="55150">MNVEELFNSTSRKRDQEESEEHPNKKQHLEQQRQKHEPQTNDEDELKMALKVLNSEQFTGNTASLNDTETYDKRWINRTLKRLEPLLVRNTELRSTDDATQSKVQRRQNKKQLFDNESELLHEIKNLSEISIALSECEEYDSCYEALSTNDIFVQLIATIRDHPNPVLTKQIIQILNELSEDDDDNDNDIDERITSKYNHLGSVFAKCDISTSVFKFISVLENDANLNDETIATIELDDFKSESVTLCLAFLVNLSSFQNAELVMHLLANDDLTKWVVDQITDFGKITDIGIRHQYAMEYLTVLFNSISSRPESTLKLDDILSHLENDIDLNIIETLLIIYNKIKKPITAKQLRHNVELEEFVENSIQLLCLLVSKSKNANISFLDNEGIDLMIMVVTQESVSSWHIKKTFLVLSSLILTEESARNLIVAGILKPLFKHLGLPHKHKKEPKTPTYVSKYCLTLLSNLLKTLPFESDERL</sequence>
<dbReference type="OrthoDB" id="1898821at2759"/>
<dbReference type="EMBL" id="BSXU01000496">
    <property type="protein sequence ID" value="GMG20889.1"/>
    <property type="molecule type" value="Genomic_DNA"/>
</dbReference>
<dbReference type="AlphaFoldDB" id="A0A9W7DEL8"/>
<feature type="compositionally biased region" description="Basic and acidic residues" evidence="1">
    <location>
        <begin position="12"/>
        <end position="39"/>
    </location>
</feature>
<gene>
    <name evidence="3" type="ORF">Amon01_000156800</name>
</gene>
<comment type="caution">
    <text evidence="3">The sequence shown here is derived from an EMBL/GenBank/DDBJ whole genome shotgun (WGS) entry which is preliminary data.</text>
</comment>
<proteinExistence type="predicted"/>
<dbReference type="Gene3D" id="1.25.10.10">
    <property type="entry name" value="Leucine-rich Repeat Variant"/>
    <property type="match status" value="1"/>
</dbReference>
<evidence type="ECO:0000313" key="4">
    <source>
        <dbReference type="Proteomes" id="UP001165063"/>
    </source>
</evidence>
<dbReference type="Proteomes" id="UP001165063">
    <property type="component" value="Unassembled WGS sequence"/>
</dbReference>
<dbReference type="InterPro" id="IPR013180">
    <property type="entry name" value="CTNNBL1_N"/>
</dbReference>
<dbReference type="Pfam" id="PF08216">
    <property type="entry name" value="CTNNBL"/>
    <property type="match status" value="1"/>
</dbReference>